<comment type="catalytic activity">
    <reaction evidence="10 12">
        <text>2'-deoxycytidine + H2O + H(+) = 2'-deoxyuridine + NH4(+)</text>
        <dbReference type="Rhea" id="RHEA:13433"/>
        <dbReference type="ChEBI" id="CHEBI:15377"/>
        <dbReference type="ChEBI" id="CHEBI:15378"/>
        <dbReference type="ChEBI" id="CHEBI:15698"/>
        <dbReference type="ChEBI" id="CHEBI:16450"/>
        <dbReference type="ChEBI" id="CHEBI:28938"/>
        <dbReference type="EC" id="3.5.4.5"/>
    </reaction>
</comment>
<dbReference type="PROSITE" id="PS00903">
    <property type="entry name" value="CYT_DCMP_DEAMINASES_1"/>
    <property type="match status" value="1"/>
</dbReference>
<protein>
    <recommendedName>
        <fullName evidence="5 12">Cytidine deaminase</fullName>
        <ecNumber evidence="4 12">3.5.4.5</ecNumber>
    </recommendedName>
    <alternativeName>
        <fullName evidence="9 12">Cytidine aminohydrolase</fullName>
    </alternativeName>
</protein>
<dbReference type="NCBIfam" id="TIGR01354">
    <property type="entry name" value="cyt_deam_tetra"/>
    <property type="match status" value="1"/>
</dbReference>
<evidence type="ECO:0000259" key="13">
    <source>
        <dbReference type="PROSITE" id="PS51747"/>
    </source>
</evidence>
<keyword evidence="7 12" id="KW-0378">Hydrolase</keyword>
<evidence type="ECO:0000256" key="4">
    <source>
        <dbReference type="ARBA" id="ARBA00012783"/>
    </source>
</evidence>
<comment type="similarity">
    <text evidence="3 12">Belongs to the cytidine and deoxycytidylate deaminase family.</text>
</comment>
<name>A0ABT8RMG0_9FLAO</name>
<reference evidence="14" key="2">
    <citation type="submission" date="2023-06" db="EMBL/GenBank/DDBJ databases">
        <authorList>
            <person name="Lucena T."/>
            <person name="Sun Q."/>
        </authorList>
    </citation>
    <scope>NUCLEOTIDE SEQUENCE</scope>
    <source>
        <strain evidence="14">CECT 8869</strain>
    </source>
</reference>
<dbReference type="NCBIfam" id="NF004064">
    <property type="entry name" value="PRK05578.1"/>
    <property type="match status" value="1"/>
</dbReference>
<dbReference type="InterPro" id="IPR016193">
    <property type="entry name" value="Cytidine_deaminase-like"/>
</dbReference>
<evidence type="ECO:0000313" key="15">
    <source>
        <dbReference type="Proteomes" id="UP001168579"/>
    </source>
</evidence>
<proteinExistence type="inferred from homology"/>
<dbReference type="EC" id="3.5.4.5" evidence="4 12"/>
<dbReference type="PROSITE" id="PS51747">
    <property type="entry name" value="CYT_DCMP_DEAMINASES_2"/>
    <property type="match status" value="1"/>
</dbReference>
<dbReference type="RefSeq" id="WP_304435245.1">
    <property type="nucleotide sequence ID" value="NZ_JAUKUC010000001.1"/>
</dbReference>
<comment type="cofactor">
    <cofactor evidence="1 12">
        <name>Zn(2+)</name>
        <dbReference type="ChEBI" id="CHEBI:29105"/>
    </cofactor>
</comment>
<comment type="function">
    <text evidence="2 12">This enzyme scavenges exogenous and endogenous cytidine and 2'-deoxycytidine for UMP synthesis.</text>
</comment>
<dbReference type="InterPro" id="IPR016192">
    <property type="entry name" value="APOBEC/CMP_deaminase_Zn-bd"/>
</dbReference>
<evidence type="ECO:0000256" key="9">
    <source>
        <dbReference type="ARBA" id="ARBA00032005"/>
    </source>
</evidence>
<keyword evidence="15" id="KW-1185">Reference proteome</keyword>
<dbReference type="GO" id="GO:0004126">
    <property type="term" value="F:cytidine deaminase activity"/>
    <property type="evidence" value="ECO:0007669"/>
    <property type="project" value="UniProtKB-EC"/>
</dbReference>
<sequence length="161" mass="17664">MAERKKINIEVTVHENVEELNESFKTLMSSAINARKKAYAPYSKFSVGAAVLMENNEIIEGNNQENACYPAGLCAERVAIFYAGAKYPEMRIRAMAISAAALDHGVNEPVAPCGSCRQAISEYEFKQSEPIKLLFMGETGKVIMCNSVADLLPLGFNSSYL</sequence>
<evidence type="ECO:0000256" key="3">
    <source>
        <dbReference type="ARBA" id="ARBA00006576"/>
    </source>
</evidence>
<dbReference type="InterPro" id="IPR002125">
    <property type="entry name" value="CMP_dCMP_dom"/>
</dbReference>
<reference evidence="14" key="1">
    <citation type="journal article" date="2014" name="Int. J. Syst. Evol. Microbiol.">
        <title>Complete genome of a new Firmicutes species belonging to the dominant human colonic microbiota ('Ruminococcus bicirculans') reveals two chromosomes and a selective capacity to utilize plant glucans.</title>
        <authorList>
            <consortium name="NISC Comparative Sequencing Program"/>
            <person name="Wegmann U."/>
            <person name="Louis P."/>
            <person name="Goesmann A."/>
            <person name="Henrissat B."/>
            <person name="Duncan S.H."/>
            <person name="Flint H.J."/>
        </authorList>
    </citation>
    <scope>NUCLEOTIDE SEQUENCE</scope>
    <source>
        <strain evidence="14">CECT 8869</strain>
    </source>
</reference>
<keyword evidence="6 12" id="KW-0479">Metal-binding</keyword>
<evidence type="ECO:0000256" key="5">
    <source>
        <dbReference type="ARBA" id="ARBA00018266"/>
    </source>
</evidence>
<accession>A0ABT8RMG0</accession>
<evidence type="ECO:0000256" key="7">
    <source>
        <dbReference type="ARBA" id="ARBA00022801"/>
    </source>
</evidence>
<feature type="domain" description="CMP/dCMP-type deaminase" evidence="13">
    <location>
        <begin position="22"/>
        <end position="159"/>
    </location>
</feature>
<dbReference type="EMBL" id="JAUKUC010000001">
    <property type="protein sequence ID" value="MDO1512110.1"/>
    <property type="molecule type" value="Genomic_DNA"/>
</dbReference>
<evidence type="ECO:0000256" key="2">
    <source>
        <dbReference type="ARBA" id="ARBA00003949"/>
    </source>
</evidence>
<comment type="caution">
    <text evidence="14">The sequence shown here is derived from an EMBL/GenBank/DDBJ whole genome shotgun (WGS) entry which is preliminary data.</text>
</comment>
<organism evidence="14 15">
    <name type="scientific">Maribacter confluentis</name>
    <dbReference type="NCBI Taxonomy" id="1656093"/>
    <lineage>
        <taxon>Bacteria</taxon>
        <taxon>Pseudomonadati</taxon>
        <taxon>Bacteroidota</taxon>
        <taxon>Flavobacteriia</taxon>
        <taxon>Flavobacteriales</taxon>
        <taxon>Flavobacteriaceae</taxon>
        <taxon>Maribacter</taxon>
    </lineage>
</organism>
<evidence type="ECO:0000256" key="12">
    <source>
        <dbReference type="RuleBase" id="RU364006"/>
    </source>
</evidence>
<dbReference type="Pfam" id="PF00383">
    <property type="entry name" value="dCMP_cyt_deam_1"/>
    <property type="match status" value="1"/>
</dbReference>
<evidence type="ECO:0000256" key="8">
    <source>
        <dbReference type="ARBA" id="ARBA00022833"/>
    </source>
</evidence>
<evidence type="ECO:0000313" key="14">
    <source>
        <dbReference type="EMBL" id="MDO1512110.1"/>
    </source>
</evidence>
<dbReference type="Gene3D" id="3.40.140.10">
    <property type="entry name" value="Cytidine Deaminase, domain 2"/>
    <property type="match status" value="1"/>
</dbReference>
<evidence type="ECO:0000256" key="11">
    <source>
        <dbReference type="ARBA" id="ARBA00049558"/>
    </source>
</evidence>
<dbReference type="Proteomes" id="UP001168579">
    <property type="component" value="Unassembled WGS sequence"/>
</dbReference>
<dbReference type="InterPro" id="IPR050202">
    <property type="entry name" value="Cyt/Deoxycyt_deaminase"/>
</dbReference>
<gene>
    <name evidence="14" type="primary">cdd</name>
    <name evidence="14" type="ORF">Q2T41_05450</name>
</gene>
<dbReference type="CDD" id="cd01283">
    <property type="entry name" value="cytidine_deaminase"/>
    <property type="match status" value="1"/>
</dbReference>
<evidence type="ECO:0000256" key="10">
    <source>
        <dbReference type="ARBA" id="ARBA00049252"/>
    </source>
</evidence>
<evidence type="ECO:0000256" key="6">
    <source>
        <dbReference type="ARBA" id="ARBA00022723"/>
    </source>
</evidence>
<dbReference type="PANTHER" id="PTHR11644">
    <property type="entry name" value="CYTIDINE DEAMINASE"/>
    <property type="match status" value="1"/>
</dbReference>
<evidence type="ECO:0000256" key="1">
    <source>
        <dbReference type="ARBA" id="ARBA00001947"/>
    </source>
</evidence>
<dbReference type="PANTHER" id="PTHR11644:SF2">
    <property type="entry name" value="CYTIDINE DEAMINASE"/>
    <property type="match status" value="1"/>
</dbReference>
<dbReference type="InterPro" id="IPR006262">
    <property type="entry name" value="Cyt_deam_tetra"/>
</dbReference>
<comment type="catalytic activity">
    <reaction evidence="11 12">
        <text>cytidine + H2O + H(+) = uridine + NH4(+)</text>
        <dbReference type="Rhea" id="RHEA:16069"/>
        <dbReference type="ChEBI" id="CHEBI:15377"/>
        <dbReference type="ChEBI" id="CHEBI:15378"/>
        <dbReference type="ChEBI" id="CHEBI:16704"/>
        <dbReference type="ChEBI" id="CHEBI:17562"/>
        <dbReference type="ChEBI" id="CHEBI:28938"/>
        <dbReference type="EC" id="3.5.4.5"/>
    </reaction>
</comment>
<keyword evidence="8 12" id="KW-0862">Zinc</keyword>
<dbReference type="SUPFAM" id="SSF53927">
    <property type="entry name" value="Cytidine deaminase-like"/>
    <property type="match status" value="1"/>
</dbReference>